<keyword evidence="2 8" id="KW-0813">Transport</keyword>
<dbReference type="OrthoDB" id="9795928at2"/>
<feature type="domain" description="TonB-dependent receptor-like beta-barrel" evidence="12">
    <location>
        <begin position="374"/>
        <end position="736"/>
    </location>
</feature>
<feature type="region of interest" description="Disordered" evidence="10">
    <location>
        <begin position="290"/>
        <end position="317"/>
    </location>
</feature>
<feature type="chain" id="PRO_5022162422" evidence="11">
    <location>
        <begin position="22"/>
        <end position="767"/>
    </location>
</feature>
<evidence type="ECO:0000256" key="7">
    <source>
        <dbReference type="ARBA" id="ARBA00023237"/>
    </source>
</evidence>
<keyword evidence="15" id="KW-1185">Reference proteome</keyword>
<dbReference type="InterPro" id="IPR039426">
    <property type="entry name" value="TonB-dep_rcpt-like"/>
</dbReference>
<dbReference type="Gene3D" id="2.170.130.10">
    <property type="entry name" value="TonB-dependent receptor, plug domain"/>
    <property type="match status" value="1"/>
</dbReference>
<comment type="caution">
    <text evidence="14">The sequence shown here is derived from an EMBL/GenBank/DDBJ whole genome shotgun (WGS) entry which is preliminary data.</text>
</comment>
<dbReference type="SUPFAM" id="SSF49464">
    <property type="entry name" value="Carboxypeptidase regulatory domain-like"/>
    <property type="match status" value="1"/>
</dbReference>
<feature type="compositionally biased region" description="Acidic residues" evidence="10">
    <location>
        <begin position="296"/>
        <end position="311"/>
    </location>
</feature>
<dbReference type="GO" id="GO:0044718">
    <property type="term" value="P:siderophore transmembrane transport"/>
    <property type="evidence" value="ECO:0007669"/>
    <property type="project" value="TreeGrafter"/>
</dbReference>
<evidence type="ECO:0000256" key="3">
    <source>
        <dbReference type="ARBA" id="ARBA00022452"/>
    </source>
</evidence>
<dbReference type="Pfam" id="PF07715">
    <property type="entry name" value="Plug"/>
    <property type="match status" value="1"/>
</dbReference>
<evidence type="ECO:0000313" key="15">
    <source>
        <dbReference type="Proteomes" id="UP000317839"/>
    </source>
</evidence>
<accession>A0A545T2V3</accession>
<dbReference type="PROSITE" id="PS52016">
    <property type="entry name" value="TONB_DEPENDENT_REC_3"/>
    <property type="match status" value="1"/>
</dbReference>
<comment type="subcellular location">
    <subcellularLocation>
        <location evidence="1 8">Cell outer membrane</location>
        <topology evidence="1 8">Multi-pass membrane protein</topology>
    </subcellularLocation>
</comment>
<name>A0A545T2V3_9GAMM</name>
<keyword evidence="6 8" id="KW-0472">Membrane</keyword>
<dbReference type="PANTHER" id="PTHR30069">
    <property type="entry name" value="TONB-DEPENDENT OUTER MEMBRANE RECEPTOR"/>
    <property type="match status" value="1"/>
</dbReference>
<evidence type="ECO:0000256" key="4">
    <source>
        <dbReference type="ARBA" id="ARBA00022692"/>
    </source>
</evidence>
<gene>
    <name evidence="14" type="ORF">FLL45_20625</name>
</gene>
<dbReference type="GO" id="GO:0015344">
    <property type="term" value="F:siderophore uptake transmembrane transporter activity"/>
    <property type="evidence" value="ECO:0007669"/>
    <property type="project" value="TreeGrafter"/>
</dbReference>
<evidence type="ECO:0000256" key="9">
    <source>
        <dbReference type="RuleBase" id="RU003357"/>
    </source>
</evidence>
<dbReference type="Pfam" id="PF00593">
    <property type="entry name" value="TonB_dep_Rec_b-barrel"/>
    <property type="match status" value="1"/>
</dbReference>
<feature type="compositionally biased region" description="Acidic residues" evidence="10">
    <location>
        <begin position="351"/>
        <end position="367"/>
    </location>
</feature>
<evidence type="ECO:0000256" key="6">
    <source>
        <dbReference type="ARBA" id="ARBA00023136"/>
    </source>
</evidence>
<keyword evidence="4 8" id="KW-0812">Transmembrane</keyword>
<evidence type="ECO:0000256" key="5">
    <source>
        <dbReference type="ARBA" id="ARBA00023077"/>
    </source>
</evidence>
<dbReference type="PANTHER" id="PTHR30069:SF40">
    <property type="entry name" value="TONB-DEPENDENT RECEPTOR NMB0964-RELATED"/>
    <property type="match status" value="1"/>
</dbReference>
<protein>
    <submittedName>
        <fullName evidence="14">TonB-dependent receptor</fullName>
    </submittedName>
</protein>
<dbReference type="InterPro" id="IPR000531">
    <property type="entry name" value="Beta-barrel_TonB"/>
</dbReference>
<evidence type="ECO:0000256" key="8">
    <source>
        <dbReference type="PROSITE-ProRule" id="PRU01360"/>
    </source>
</evidence>
<dbReference type="Proteomes" id="UP000317839">
    <property type="component" value="Unassembled WGS sequence"/>
</dbReference>
<dbReference type="InterPro" id="IPR008969">
    <property type="entry name" value="CarboxyPept-like_regulatory"/>
</dbReference>
<organism evidence="14 15">
    <name type="scientific">Aliikangiella marina</name>
    <dbReference type="NCBI Taxonomy" id="1712262"/>
    <lineage>
        <taxon>Bacteria</taxon>
        <taxon>Pseudomonadati</taxon>
        <taxon>Pseudomonadota</taxon>
        <taxon>Gammaproteobacteria</taxon>
        <taxon>Oceanospirillales</taxon>
        <taxon>Pleioneaceae</taxon>
        <taxon>Aliikangiella</taxon>
    </lineage>
</organism>
<sequence>MNKKASWLAVAAAMMSLQANAKIIQGKVENENGRAVANAEIKVRGAEVTAKTDSQGRFEIDLPIGTHTLDVKGGSRAHFHQVVEVTETPQDTVVLSMAEAPDNRLVVKANPLEHTALDMATPAIIIAGDELILKRSDTLGDILQNEPGLSVSSFGPAVSRPVIRGLSAGRVKITNNQMIVQDASNTSADHDVSIEPLLADQIEVVKGPATLLYGSGAIGGVVNAADRKISDDTIEELTGGIEARLGDSGTGEQSLIFTLDGGNENWNWHIDGYSKETDNIEIPVEAESEALRLSEGEEGGPGEGGEFENTENETTGGSFGTTYLGDWGHVGFAISSVDKTYGVPGHHHHEEEEEGGEEHEGEEHEEEGVAIDMQQTRYDIQAEFDNPFSGIETWFVGYSYTDYEHVELEGDEIGTMFDNEAWELKTYWKHKNLSGWDGLFGFQFTDRDFSAIGDEAFVPPSLTQSTALFVVEEKEVGNLKLELGLRLESNKVEVEGQPEVDETGVSFSFGNVYTISEYNKFAINYSRATRFASVEELFSEGPHVATASFEVGNPDLDVEVSNNIDLSYRFESDNLVGEINLFWNQFEDYIYGAVVTDTDPCLPAGAALEAEEEELSLVCYKQQDAEFKGVELDVTIPLTSEGAHQFALGFIADYISAEFDDNTNVPRIPPMKTGAILTYDFNDFSADLSYINYAKQDDIGENELPTNGFDMVNLDLAYRVPFNGDELFLFFKGQNLLDEEARDHASFLKDLAPRPGRNFVIGARYTF</sequence>
<feature type="region of interest" description="Disordered" evidence="10">
    <location>
        <begin position="341"/>
        <end position="367"/>
    </location>
</feature>
<dbReference type="AlphaFoldDB" id="A0A545T2V3"/>
<dbReference type="GO" id="GO:0009279">
    <property type="term" value="C:cell outer membrane"/>
    <property type="evidence" value="ECO:0007669"/>
    <property type="project" value="UniProtKB-SubCell"/>
</dbReference>
<evidence type="ECO:0000256" key="11">
    <source>
        <dbReference type="SAM" id="SignalP"/>
    </source>
</evidence>
<dbReference type="Gene3D" id="2.60.40.1120">
    <property type="entry name" value="Carboxypeptidase-like, regulatory domain"/>
    <property type="match status" value="1"/>
</dbReference>
<dbReference type="Pfam" id="PF13620">
    <property type="entry name" value="CarboxypepD_reg"/>
    <property type="match status" value="1"/>
</dbReference>
<dbReference type="SUPFAM" id="SSF56935">
    <property type="entry name" value="Porins"/>
    <property type="match status" value="1"/>
</dbReference>
<keyword evidence="11" id="KW-0732">Signal</keyword>
<evidence type="ECO:0000256" key="1">
    <source>
        <dbReference type="ARBA" id="ARBA00004571"/>
    </source>
</evidence>
<dbReference type="RefSeq" id="WP_142943956.1">
    <property type="nucleotide sequence ID" value="NZ_VIKR01000006.1"/>
</dbReference>
<feature type="signal peptide" evidence="11">
    <location>
        <begin position="1"/>
        <end position="21"/>
    </location>
</feature>
<evidence type="ECO:0000259" key="13">
    <source>
        <dbReference type="Pfam" id="PF07715"/>
    </source>
</evidence>
<dbReference type="InterPro" id="IPR012910">
    <property type="entry name" value="Plug_dom"/>
</dbReference>
<feature type="domain" description="TonB-dependent receptor plug" evidence="13">
    <location>
        <begin position="120"/>
        <end position="221"/>
    </location>
</feature>
<keyword evidence="5 9" id="KW-0798">TonB box</keyword>
<evidence type="ECO:0000256" key="2">
    <source>
        <dbReference type="ARBA" id="ARBA00022448"/>
    </source>
</evidence>
<dbReference type="InterPro" id="IPR036942">
    <property type="entry name" value="Beta-barrel_TonB_sf"/>
</dbReference>
<comment type="similarity">
    <text evidence="8 9">Belongs to the TonB-dependent receptor family.</text>
</comment>
<reference evidence="14 15" key="1">
    <citation type="submission" date="2019-06" db="EMBL/GenBank/DDBJ databases">
        <title>Draft genome of Aliikangiella marina GYP-15.</title>
        <authorList>
            <person name="Wang G."/>
        </authorList>
    </citation>
    <scope>NUCLEOTIDE SEQUENCE [LARGE SCALE GENOMIC DNA]</scope>
    <source>
        <strain evidence="14 15">GYP-15</strain>
    </source>
</reference>
<dbReference type="InterPro" id="IPR037066">
    <property type="entry name" value="Plug_dom_sf"/>
</dbReference>
<keyword evidence="14" id="KW-0675">Receptor</keyword>
<dbReference type="Gene3D" id="2.40.170.20">
    <property type="entry name" value="TonB-dependent receptor, beta-barrel domain"/>
    <property type="match status" value="1"/>
</dbReference>
<evidence type="ECO:0000259" key="12">
    <source>
        <dbReference type="Pfam" id="PF00593"/>
    </source>
</evidence>
<keyword evidence="3 8" id="KW-1134">Transmembrane beta strand</keyword>
<dbReference type="EMBL" id="VIKR01000006">
    <property type="protein sequence ID" value="TQV71557.1"/>
    <property type="molecule type" value="Genomic_DNA"/>
</dbReference>
<proteinExistence type="inferred from homology"/>
<keyword evidence="7 8" id="KW-0998">Cell outer membrane</keyword>
<evidence type="ECO:0000313" key="14">
    <source>
        <dbReference type="EMBL" id="TQV71557.1"/>
    </source>
</evidence>
<evidence type="ECO:0000256" key="10">
    <source>
        <dbReference type="SAM" id="MobiDB-lite"/>
    </source>
</evidence>